<dbReference type="Pfam" id="PF15456">
    <property type="entry name" value="Uds1"/>
    <property type="match status" value="1"/>
</dbReference>
<reference evidence="4" key="2">
    <citation type="submission" date="2015-01" db="EMBL/GenBank/DDBJ databases">
        <title>Evolutionary Origins and Diversification of the Mycorrhizal Mutualists.</title>
        <authorList>
            <consortium name="DOE Joint Genome Institute"/>
            <consortium name="Mycorrhizal Genomics Consortium"/>
            <person name="Kohler A."/>
            <person name="Kuo A."/>
            <person name="Nagy L.G."/>
            <person name="Floudas D."/>
            <person name="Copeland A."/>
            <person name="Barry K.W."/>
            <person name="Cichocki N."/>
            <person name="Veneault-Fourrey C."/>
            <person name="LaButti K."/>
            <person name="Lindquist E.A."/>
            <person name="Lipzen A."/>
            <person name="Lundell T."/>
            <person name="Morin E."/>
            <person name="Murat C."/>
            <person name="Riley R."/>
            <person name="Ohm R."/>
            <person name="Sun H."/>
            <person name="Tunlid A."/>
            <person name="Henrissat B."/>
            <person name="Grigoriev I.V."/>
            <person name="Hibbett D.S."/>
            <person name="Martin F."/>
        </authorList>
    </citation>
    <scope>NUCLEOTIDE SEQUENCE [LARGE SCALE GENOMIC DNA]</scope>
    <source>
        <strain evidence="4">Zn</strain>
    </source>
</reference>
<name>A0A0C3I263_OIDMZ</name>
<evidence type="ECO:0000313" key="3">
    <source>
        <dbReference type="EMBL" id="KIN09145.1"/>
    </source>
</evidence>
<keyword evidence="1" id="KW-0175">Coiled coil</keyword>
<keyword evidence="4" id="KW-1185">Reference proteome</keyword>
<feature type="domain" description="Up-regulated during septation protein 1" evidence="2">
    <location>
        <begin position="6"/>
        <end position="125"/>
    </location>
</feature>
<feature type="coiled-coil region" evidence="1">
    <location>
        <begin position="87"/>
        <end position="114"/>
    </location>
</feature>
<dbReference type="InterPro" id="IPR029191">
    <property type="entry name" value="Uds1"/>
</dbReference>
<gene>
    <name evidence="3" type="ORF">OIDMADRAFT_16823</name>
</gene>
<dbReference type="OrthoDB" id="3598408at2759"/>
<protein>
    <recommendedName>
        <fullName evidence="2">Up-regulated during septation protein 1 domain-containing protein</fullName>
    </recommendedName>
</protein>
<dbReference type="STRING" id="913774.A0A0C3I263"/>
<sequence length="141" mass="16721">MSTDEIEVLRRQAMGQATQFGVLKSKDVDILSWELYSLDERCEYLRQTLRNLSSGRRNLQDRICMYLHSPRLAQFSHESLLKQEEALSELNMSIDDWIARQERAENRRTRVRQKLLEHIAATLMLDPRAGLRRRQSRKLHV</sequence>
<dbReference type="Proteomes" id="UP000054321">
    <property type="component" value="Unassembled WGS sequence"/>
</dbReference>
<evidence type="ECO:0000256" key="1">
    <source>
        <dbReference type="SAM" id="Coils"/>
    </source>
</evidence>
<dbReference type="InParanoid" id="A0A0C3I263"/>
<reference evidence="3 4" key="1">
    <citation type="submission" date="2014-04" db="EMBL/GenBank/DDBJ databases">
        <authorList>
            <consortium name="DOE Joint Genome Institute"/>
            <person name="Kuo A."/>
            <person name="Martino E."/>
            <person name="Perotto S."/>
            <person name="Kohler A."/>
            <person name="Nagy L.G."/>
            <person name="Floudas D."/>
            <person name="Copeland A."/>
            <person name="Barry K.W."/>
            <person name="Cichocki N."/>
            <person name="Veneault-Fourrey C."/>
            <person name="LaButti K."/>
            <person name="Lindquist E.A."/>
            <person name="Lipzen A."/>
            <person name="Lundell T."/>
            <person name="Morin E."/>
            <person name="Murat C."/>
            <person name="Sun H."/>
            <person name="Tunlid A."/>
            <person name="Henrissat B."/>
            <person name="Grigoriev I.V."/>
            <person name="Hibbett D.S."/>
            <person name="Martin F."/>
            <person name="Nordberg H.P."/>
            <person name="Cantor M.N."/>
            <person name="Hua S.X."/>
        </authorList>
    </citation>
    <scope>NUCLEOTIDE SEQUENCE [LARGE SCALE GENOMIC DNA]</scope>
    <source>
        <strain evidence="3 4">Zn</strain>
    </source>
</reference>
<evidence type="ECO:0000313" key="4">
    <source>
        <dbReference type="Proteomes" id="UP000054321"/>
    </source>
</evidence>
<dbReference type="AlphaFoldDB" id="A0A0C3I263"/>
<dbReference type="EMBL" id="KN832870">
    <property type="protein sequence ID" value="KIN09145.1"/>
    <property type="molecule type" value="Genomic_DNA"/>
</dbReference>
<organism evidence="3 4">
    <name type="scientific">Oidiodendron maius (strain Zn)</name>
    <dbReference type="NCBI Taxonomy" id="913774"/>
    <lineage>
        <taxon>Eukaryota</taxon>
        <taxon>Fungi</taxon>
        <taxon>Dikarya</taxon>
        <taxon>Ascomycota</taxon>
        <taxon>Pezizomycotina</taxon>
        <taxon>Leotiomycetes</taxon>
        <taxon>Leotiomycetes incertae sedis</taxon>
        <taxon>Myxotrichaceae</taxon>
        <taxon>Oidiodendron</taxon>
    </lineage>
</organism>
<dbReference type="HOGENOM" id="CLU_1897565_0_0_1"/>
<accession>A0A0C3I263</accession>
<evidence type="ECO:0000259" key="2">
    <source>
        <dbReference type="Pfam" id="PF15456"/>
    </source>
</evidence>
<proteinExistence type="predicted"/>